<evidence type="ECO:0000256" key="4">
    <source>
        <dbReference type="ARBA" id="ARBA00022703"/>
    </source>
</evidence>
<comment type="similarity">
    <text evidence="2">Belongs to the Bcl-2 family.</text>
</comment>
<dbReference type="SUPFAM" id="SSF56854">
    <property type="entry name" value="Bcl-2 inhibitors of programmed cell death"/>
    <property type="match status" value="1"/>
</dbReference>
<protein>
    <recommendedName>
        <fullName evidence="7">Bcl-2 Bcl-2 homology region 1-3 domain-containing protein</fullName>
    </recommendedName>
</protein>
<reference evidence="8" key="1">
    <citation type="journal article" date="2023" name="G3 (Bethesda)">
        <title>A reference genome for the long-term kleptoplast-retaining sea slug Elysia crispata morphotype clarki.</title>
        <authorList>
            <person name="Eastman K.E."/>
            <person name="Pendleton A.L."/>
            <person name="Shaikh M.A."/>
            <person name="Suttiyut T."/>
            <person name="Ogas R."/>
            <person name="Tomko P."/>
            <person name="Gavelis G."/>
            <person name="Widhalm J.R."/>
            <person name="Wisecaver J.H."/>
        </authorList>
    </citation>
    <scope>NUCLEOTIDE SEQUENCE</scope>
    <source>
        <strain evidence="8">ECLA1</strain>
    </source>
</reference>
<sequence>MTFTYGRLCQEYNDNCVLRVRIQVLRYEARSRIENFNWLTLFILTSRFSENHYNVGTTEVDGKSKQQSLSPSYSKVTTDESTQTYATSQLDLVRRTAEVMAHDVVLNFDTECPKKPPNRHCKTMRRIVKELSDRHNMVFKGMVNRLKPTESNSFQTFVIVADEIFDDGQVNWGRIVAVYTFAARLAKFHRDSSTSNESSPTCNKGQITFEEKIALFVGKYVASKLGQWVADHGGWDAFVEYFPDQGEFEEKMWKGVLFTAIGLGALATVVASR</sequence>
<dbReference type="GO" id="GO:0001836">
    <property type="term" value="P:release of cytochrome c from mitochondria"/>
    <property type="evidence" value="ECO:0007669"/>
    <property type="project" value="TreeGrafter"/>
</dbReference>
<keyword evidence="3" id="KW-0812">Transmembrane</keyword>
<dbReference type="InterPro" id="IPR036834">
    <property type="entry name" value="Bcl-2-like_sf"/>
</dbReference>
<evidence type="ECO:0000256" key="1">
    <source>
        <dbReference type="ARBA" id="ARBA00004308"/>
    </source>
</evidence>
<name>A0AAE1E7G5_9GAST</name>
<dbReference type="CDD" id="cd06845">
    <property type="entry name" value="Bcl-2_like"/>
    <property type="match status" value="1"/>
</dbReference>
<dbReference type="PANTHER" id="PTHR11256:SF47">
    <property type="entry name" value="BCL-2-LIKE PROTEIN 10"/>
    <property type="match status" value="1"/>
</dbReference>
<evidence type="ECO:0000259" key="7">
    <source>
        <dbReference type="SMART" id="SM00337"/>
    </source>
</evidence>
<dbReference type="EMBL" id="JAWDGP010000795">
    <property type="protein sequence ID" value="KAK3797204.1"/>
    <property type="molecule type" value="Genomic_DNA"/>
</dbReference>
<dbReference type="InterPro" id="IPR026298">
    <property type="entry name" value="Bcl-2_fam"/>
</dbReference>
<evidence type="ECO:0000256" key="3">
    <source>
        <dbReference type="ARBA" id="ARBA00022692"/>
    </source>
</evidence>
<keyword evidence="6" id="KW-0472">Membrane</keyword>
<dbReference type="Gene3D" id="1.10.437.10">
    <property type="entry name" value="Blc2-like"/>
    <property type="match status" value="1"/>
</dbReference>
<dbReference type="GO" id="GO:0051400">
    <property type="term" value="F:BH domain binding"/>
    <property type="evidence" value="ECO:0007669"/>
    <property type="project" value="TreeGrafter"/>
</dbReference>
<comment type="subcellular location">
    <subcellularLocation>
        <location evidence="1">Endomembrane system</location>
    </subcellularLocation>
</comment>
<dbReference type="GO" id="GO:0042981">
    <property type="term" value="P:regulation of apoptotic process"/>
    <property type="evidence" value="ECO:0007669"/>
    <property type="project" value="InterPro"/>
</dbReference>
<organism evidence="8 9">
    <name type="scientific">Elysia crispata</name>
    <name type="common">lettuce slug</name>
    <dbReference type="NCBI Taxonomy" id="231223"/>
    <lineage>
        <taxon>Eukaryota</taxon>
        <taxon>Metazoa</taxon>
        <taxon>Spiralia</taxon>
        <taxon>Lophotrochozoa</taxon>
        <taxon>Mollusca</taxon>
        <taxon>Gastropoda</taxon>
        <taxon>Heterobranchia</taxon>
        <taxon>Euthyneura</taxon>
        <taxon>Panpulmonata</taxon>
        <taxon>Sacoglossa</taxon>
        <taxon>Placobranchoidea</taxon>
        <taxon>Plakobranchidae</taxon>
        <taxon>Elysia</taxon>
    </lineage>
</organism>
<accession>A0AAE1E7G5</accession>
<dbReference type="PROSITE" id="PS50062">
    <property type="entry name" value="BCL2_FAMILY"/>
    <property type="match status" value="1"/>
</dbReference>
<evidence type="ECO:0000313" key="8">
    <source>
        <dbReference type="EMBL" id="KAK3797204.1"/>
    </source>
</evidence>
<keyword evidence="4" id="KW-0053">Apoptosis</keyword>
<proteinExistence type="inferred from homology"/>
<evidence type="ECO:0000256" key="5">
    <source>
        <dbReference type="ARBA" id="ARBA00022989"/>
    </source>
</evidence>
<gene>
    <name evidence="8" type="ORF">RRG08_030431</name>
</gene>
<dbReference type="Pfam" id="PF00452">
    <property type="entry name" value="Bcl-2"/>
    <property type="match status" value="1"/>
</dbReference>
<dbReference type="Proteomes" id="UP001283361">
    <property type="component" value="Unassembled WGS sequence"/>
</dbReference>
<dbReference type="GO" id="GO:0008630">
    <property type="term" value="P:intrinsic apoptotic signaling pathway in response to DNA damage"/>
    <property type="evidence" value="ECO:0007669"/>
    <property type="project" value="TreeGrafter"/>
</dbReference>
<keyword evidence="5" id="KW-1133">Transmembrane helix</keyword>
<evidence type="ECO:0000256" key="6">
    <source>
        <dbReference type="ARBA" id="ARBA00023136"/>
    </source>
</evidence>
<dbReference type="AlphaFoldDB" id="A0AAE1E7G5"/>
<evidence type="ECO:0000313" key="9">
    <source>
        <dbReference type="Proteomes" id="UP001283361"/>
    </source>
</evidence>
<dbReference type="GO" id="GO:0012505">
    <property type="term" value="C:endomembrane system"/>
    <property type="evidence" value="ECO:0007669"/>
    <property type="project" value="UniProtKB-SubCell"/>
</dbReference>
<dbReference type="InterPro" id="IPR002475">
    <property type="entry name" value="Bcl2-like"/>
</dbReference>
<keyword evidence="9" id="KW-1185">Reference proteome</keyword>
<dbReference type="GO" id="GO:0097192">
    <property type="term" value="P:extrinsic apoptotic signaling pathway in absence of ligand"/>
    <property type="evidence" value="ECO:0007669"/>
    <property type="project" value="TreeGrafter"/>
</dbReference>
<evidence type="ECO:0000256" key="2">
    <source>
        <dbReference type="ARBA" id="ARBA00009458"/>
    </source>
</evidence>
<feature type="domain" description="Bcl-2 Bcl-2 homology region 1-3" evidence="7">
    <location>
        <begin position="124"/>
        <end position="235"/>
    </location>
</feature>
<dbReference type="SMART" id="SM00337">
    <property type="entry name" value="BCL"/>
    <property type="match status" value="1"/>
</dbReference>
<dbReference type="GO" id="GO:0005741">
    <property type="term" value="C:mitochondrial outer membrane"/>
    <property type="evidence" value="ECO:0007669"/>
    <property type="project" value="TreeGrafter"/>
</dbReference>
<comment type="caution">
    <text evidence="8">The sequence shown here is derived from an EMBL/GenBank/DDBJ whole genome shotgun (WGS) entry which is preliminary data.</text>
</comment>
<dbReference type="InterPro" id="IPR046371">
    <property type="entry name" value="Bcl-2_BH1-3"/>
</dbReference>
<dbReference type="PANTHER" id="PTHR11256">
    <property type="entry name" value="BCL-2 RELATED"/>
    <property type="match status" value="1"/>
</dbReference>